<dbReference type="InterPro" id="IPR016187">
    <property type="entry name" value="CTDL_fold"/>
</dbReference>
<feature type="region of interest" description="Disordered" evidence="1">
    <location>
        <begin position="323"/>
        <end position="342"/>
    </location>
</feature>
<accession>A0A1M6SSJ3</accession>
<feature type="compositionally biased region" description="Basic and acidic residues" evidence="1">
    <location>
        <begin position="327"/>
        <end position="342"/>
    </location>
</feature>
<evidence type="ECO:0000256" key="1">
    <source>
        <dbReference type="SAM" id="MobiDB-lite"/>
    </source>
</evidence>
<feature type="region of interest" description="Disordered" evidence="1">
    <location>
        <begin position="465"/>
        <end position="504"/>
    </location>
</feature>
<dbReference type="InterPro" id="IPR011009">
    <property type="entry name" value="Kinase-like_dom_sf"/>
</dbReference>
<proteinExistence type="predicted"/>
<dbReference type="PANTHER" id="PTHR23150:SF19">
    <property type="entry name" value="FORMYLGLYCINE-GENERATING ENZYME"/>
    <property type="match status" value="1"/>
</dbReference>
<keyword evidence="2" id="KW-0472">Membrane</keyword>
<evidence type="ECO:0000313" key="4">
    <source>
        <dbReference type="EMBL" id="SHK47702.1"/>
    </source>
</evidence>
<dbReference type="InterPro" id="IPR051043">
    <property type="entry name" value="Sulfatase_Mod_Factor_Kinase"/>
</dbReference>
<dbReference type="Gene3D" id="3.90.1580.10">
    <property type="entry name" value="paralog of FGE (formylglycine-generating enzyme)"/>
    <property type="match status" value="1"/>
</dbReference>
<reference evidence="4 5" key="1">
    <citation type="submission" date="2016-11" db="EMBL/GenBank/DDBJ databases">
        <authorList>
            <person name="Jaros S."/>
            <person name="Januszkiewicz K."/>
            <person name="Wedrychowicz H."/>
        </authorList>
    </citation>
    <scope>NUCLEOTIDE SEQUENCE [LARGE SCALE GENOMIC DNA]</scope>
    <source>
        <strain evidence="4 5">DSM 18772</strain>
    </source>
</reference>
<dbReference type="GO" id="GO:0120147">
    <property type="term" value="F:formylglycine-generating oxidase activity"/>
    <property type="evidence" value="ECO:0007669"/>
    <property type="project" value="TreeGrafter"/>
</dbReference>
<dbReference type="STRING" id="1123071.SAMN02745181_3883"/>
<dbReference type="InParanoid" id="A0A1M6SSJ3"/>
<dbReference type="Proteomes" id="UP000184510">
    <property type="component" value="Unassembled WGS sequence"/>
</dbReference>
<dbReference type="PANTHER" id="PTHR23150">
    <property type="entry name" value="SULFATASE MODIFYING FACTOR 1, 2"/>
    <property type="match status" value="1"/>
</dbReference>
<keyword evidence="2" id="KW-1133">Transmembrane helix</keyword>
<evidence type="ECO:0000259" key="3">
    <source>
        <dbReference type="Pfam" id="PF03781"/>
    </source>
</evidence>
<keyword evidence="2" id="KW-0812">Transmembrane</keyword>
<feature type="transmembrane region" description="Helical" evidence="2">
    <location>
        <begin position="241"/>
        <end position="262"/>
    </location>
</feature>
<dbReference type="InterPro" id="IPR005532">
    <property type="entry name" value="SUMF_dom"/>
</dbReference>
<dbReference type="SUPFAM" id="SSF56436">
    <property type="entry name" value="C-type lectin-like"/>
    <property type="match status" value="1"/>
</dbReference>
<dbReference type="Gene3D" id="3.30.200.20">
    <property type="entry name" value="Phosphorylase Kinase, domain 1"/>
    <property type="match status" value="1"/>
</dbReference>
<feature type="compositionally biased region" description="Basic and acidic residues" evidence="1">
    <location>
        <begin position="482"/>
        <end position="492"/>
    </location>
</feature>
<gene>
    <name evidence="4" type="ORF">SAMN02745181_3883</name>
</gene>
<evidence type="ECO:0000313" key="5">
    <source>
        <dbReference type="Proteomes" id="UP000184510"/>
    </source>
</evidence>
<dbReference type="AlphaFoldDB" id="A0A1M6SSJ3"/>
<dbReference type="SUPFAM" id="SSF56112">
    <property type="entry name" value="Protein kinase-like (PK-like)"/>
    <property type="match status" value="1"/>
</dbReference>
<feature type="domain" description="Sulfatase-modifying factor enzyme-like" evidence="3">
    <location>
        <begin position="291"/>
        <end position="497"/>
    </location>
</feature>
<protein>
    <submittedName>
        <fullName evidence="4">Formylglycine-generating enzyme, required for sulfatase activity, contains SUMF1/FGE domain</fullName>
    </submittedName>
</protein>
<dbReference type="EMBL" id="FQYR01000010">
    <property type="protein sequence ID" value="SHK47702.1"/>
    <property type="molecule type" value="Genomic_DNA"/>
</dbReference>
<dbReference type="InterPro" id="IPR042095">
    <property type="entry name" value="SUMF_sf"/>
</dbReference>
<organism evidence="4 5">
    <name type="scientific">Rubritalea squalenifaciens DSM 18772</name>
    <dbReference type="NCBI Taxonomy" id="1123071"/>
    <lineage>
        <taxon>Bacteria</taxon>
        <taxon>Pseudomonadati</taxon>
        <taxon>Verrucomicrobiota</taxon>
        <taxon>Verrucomicrobiia</taxon>
        <taxon>Verrucomicrobiales</taxon>
        <taxon>Rubritaleaceae</taxon>
        <taxon>Rubritalea</taxon>
    </lineage>
</organism>
<dbReference type="Gene3D" id="1.10.510.10">
    <property type="entry name" value="Transferase(Phosphotransferase) domain 1"/>
    <property type="match status" value="1"/>
</dbReference>
<evidence type="ECO:0000256" key="2">
    <source>
        <dbReference type="SAM" id="Phobius"/>
    </source>
</evidence>
<dbReference type="Pfam" id="PF03781">
    <property type="entry name" value="FGE-sulfatase"/>
    <property type="match status" value="1"/>
</dbReference>
<keyword evidence="5" id="KW-1185">Reference proteome</keyword>
<sequence length="504" mass="56478">MQIGDYLLEEIAFEGAATRTWVARQVSVNRPVIIDSLNREHQQDDDIVSEFLADVRAKARVDHPFIGSVYEAIREGRLCFFAREALSGETLEEMIESGQQLAPEHIAHILRQISEANLYLEKHNVASLPLESNQVYVSEGYLTRIVNMAVGGDRDHSISTQEKHLLGSALLELLEKDKPGSTRTKSLLSYMTDLERDIPITWEQIRDLSEGIERQLTTPDEPLALEQSTVKLRKNDTSKKLVLFTGIGIGAAALIIIASLFINRPDRPKERILNEAVEIPSGNYPTHDGGKNQLRSFWIDAHEVTIGEYAEFLALMDQLTPSQQENFQHEDQPESKESHKPDDWDNLLAAARKGMNWNGRKVTLNCPVVGVDWWDAYAFAEQAGRRLPTQEEWYAALSSSKTPLKEIKASPWGPVDQSDEDLTANKIHGMAGNVSEWTRKLAKNPAYPTKPKMVVLCGGSFLKPGSTATSREWLDPSTSDLTDPRDLRRPDLGFRTIGDTAPSE</sequence>
<name>A0A1M6SSJ3_9BACT</name>